<accession>A0A2S5IXW0</accession>
<dbReference type="InterPro" id="IPR025714">
    <property type="entry name" value="Methyltranfer_dom"/>
</dbReference>
<dbReference type="InterPro" id="IPR029063">
    <property type="entry name" value="SAM-dependent_MTases_sf"/>
</dbReference>
<keyword evidence="2" id="KW-0808">Transferase</keyword>
<dbReference type="CDD" id="cd02440">
    <property type="entry name" value="AdoMet_MTases"/>
    <property type="match status" value="1"/>
</dbReference>
<evidence type="ECO:0000259" key="1">
    <source>
        <dbReference type="Pfam" id="PF13847"/>
    </source>
</evidence>
<dbReference type="PANTHER" id="PTHR42912:SF93">
    <property type="entry name" value="N6-ADENOSINE-METHYLTRANSFERASE TMT1A"/>
    <property type="match status" value="1"/>
</dbReference>
<evidence type="ECO:0000313" key="3">
    <source>
        <dbReference type="Proteomes" id="UP000239297"/>
    </source>
</evidence>
<keyword evidence="3" id="KW-1185">Reference proteome</keyword>
<name>A0A2S5IXW0_9MICC</name>
<dbReference type="RefSeq" id="WP_104121761.1">
    <property type="nucleotide sequence ID" value="NZ_PRKW01000004.1"/>
</dbReference>
<dbReference type="PANTHER" id="PTHR42912">
    <property type="entry name" value="METHYLTRANSFERASE"/>
    <property type="match status" value="1"/>
</dbReference>
<dbReference type="AlphaFoldDB" id="A0A2S5IXW0"/>
<dbReference type="InterPro" id="IPR050508">
    <property type="entry name" value="Methyltransf_Superfamily"/>
</dbReference>
<dbReference type="OrthoDB" id="9795634at2"/>
<dbReference type="Pfam" id="PF13847">
    <property type="entry name" value="Methyltransf_31"/>
    <property type="match status" value="1"/>
</dbReference>
<evidence type="ECO:0000313" key="2">
    <source>
        <dbReference type="EMBL" id="PPB49330.1"/>
    </source>
</evidence>
<sequence length="265" mass="28709">MNDEIYSHGHHPSVTAAHAMRTVASSAAYLEPLLETGMDLLDLGCGPGSITAGFADLVAPGSVTGVDRSADVVAQASAAYADVANVEFREGNVYDLDEPDESFDVVHAHQVLQHLADPVAALREMRRVVRPGGIVAVREADFGAMTWYPAVGELDEWRELYGALARGNGGEPDAGRRLPGWAAAAGFAEVEVSSSTWVYATPEDRRAHAESWAERVQHSAFAEQTIERGLTDRQTLQRLAEGWRRWGRAEDAVFLMPSVEILARA</sequence>
<comment type="caution">
    <text evidence="2">The sequence shown here is derived from an EMBL/GenBank/DDBJ whole genome shotgun (WGS) entry which is preliminary data.</text>
</comment>
<dbReference type="EMBL" id="PRKW01000004">
    <property type="protein sequence ID" value="PPB49330.1"/>
    <property type="molecule type" value="Genomic_DNA"/>
</dbReference>
<dbReference type="Proteomes" id="UP000239297">
    <property type="component" value="Unassembled WGS sequence"/>
</dbReference>
<dbReference type="Gene3D" id="3.40.50.150">
    <property type="entry name" value="Vaccinia Virus protein VP39"/>
    <property type="match status" value="1"/>
</dbReference>
<dbReference type="GO" id="GO:0032259">
    <property type="term" value="P:methylation"/>
    <property type="evidence" value="ECO:0007669"/>
    <property type="project" value="UniProtKB-KW"/>
</dbReference>
<gene>
    <name evidence="2" type="ORF">C4K88_10945</name>
</gene>
<protein>
    <submittedName>
        <fullName evidence="2">SAM-dependent methyltransferase</fullName>
    </submittedName>
</protein>
<proteinExistence type="predicted"/>
<keyword evidence="2" id="KW-0489">Methyltransferase</keyword>
<organism evidence="2 3">
    <name type="scientific">Arthrobacter pityocampae</name>
    <dbReference type="NCBI Taxonomy" id="547334"/>
    <lineage>
        <taxon>Bacteria</taxon>
        <taxon>Bacillati</taxon>
        <taxon>Actinomycetota</taxon>
        <taxon>Actinomycetes</taxon>
        <taxon>Micrococcales</taxon>
        <taxon>Micrococcaceae</taxon>
        <taxon>Arthrobacter</taxon>
    </lineage>
</organism>
<dbReference type="SUPFAM" id="SSF53335">
    <property type="entry name" value="S-adenosyl-L-methionine-dependent methyltransferases"/>
    <property type="match status" value="1"/>
</dbReference>
<reference evidence="2 3" key="1">
    <citation type="journal article" date="2014" name="Int. J. Syst. Evol. Microbiol.">
        <title>Arthrobacter pityocampae sp. nov., isolated from Thaumetopoea pityocampa (Lep., Thaumetopoeidae).</title>
        <authorList>
            <person name="Ince I.A."/>
            <person name="Demirbag Z."/>
            <person name="Kati H."/>
        </authorList>
    </citation>
    <scope>NUCLEOTIDE SEQUENCE [LARGE SCALE GENOMIC DNA]</scope>
    <source>
        <strain evidence="2 3">Tp2</strain>
    </source>
</reference>
<dbReference type="GO" id="GO:0008168">
    <property type="term" value="F:methyltransferase activity"/>
    <property type="evidence" value="ECO:0007669"/>
    <property type="project" value="UniProtKB-KW"/>
</dbReference>
<feature type="domain" description="Methyltransferase" evidence="1">
    <location>
        <begin position="35"/>
        <end position="164"/>
    </location>
</feature>